<gene>
    <name evidence="1" type="ORF">ACOLOM_LOCUS11016</name>
</gene>
<accession>A0ACA9PQX3</accession>
<sequence length="371" mass="41173">MAFHESRVVLIETGRRVVRAGLGLGELLHVPSVAYPQEILARVGLRRSNILGASTSDGINSKSLSARVSDYLVGSNLDDALENGDSVEIYWPFSDGKIVNWPQAEAIWMFFERFNVAGFTYIERPLASLYAANLISGVIIEINQDETDYITCFESQLHHGSSLVVPIGIRDCERYLGHILRSNVSVTSAFSSADEPMDPQRLDELLVELARFLWQSGHIKIPMEGEREKEEEGNIDIAAILVSGKERTLIDAASTKKKGQQAKADKEREMAALDIITVQFRSFPPIVVGKERHRFCEPLFDPQVLANVSIPPETAIRVDGLSQPLPPVRKDPDFMVSMQTAVHTVVKAIPFAQRPHVYFGLLITGPIANIQ</sequence>
<dbReference type="EMBL" id="CAJVPT010037757">
    <property type="protein sequence ID" value="CAG8718356.1"/>
    <property type="molecule type" value="Genomic_DNA"/>
</dbReference>
<feature type="non-terminal residue" evidence="1">
    <location>
        <position position="371"/>
    </location>
</feature>
<protein>
    <submittedName>
        <fullName evidence="1">2322_t:CDS:1</fullName>
    </submittedName>
</protein>
<keyword evidence="2" id="KW-1185">Reference proteome</keyword>
<organism evidence="1 2">
    <name type="scientific">Acaulospora colombiana</name>
    <dbReference type="NCBI Taxonomy" id="27376"/>
    <lineage>
        <taxon>Eukaryota</taxon>
        <taxon>Fungi</taxon>
        <taxon>Fungi incertae sedis</taxon>
        <taxon>Mucoromycota</taxon>
        <taxon>Glomeromycotina</taxon>
        <taxon>Glomeromycetes</taxon>
        <taxon>Diversisporales</taxon>
        <taxon>Acaulosporaceae</taxon>
        <taxon>Acaulospora</taxon>
    </lineage>
</organism>
<proteinExistence type="predicted"/>
<comment type="caution">
    <text evidence="1">The sequence shown here is derived from an EMBL/GenBank/DDBJ whole genome shotgun (WGS) entry which is preliminary data.</text>
</comment>
<reference evidence="1" key="1">
    <citation type="submission" date="2021-06" db="EMBL/GenBank/DDBJ databases">
        <authorList>
            <person name="Kallberg Y."/>
            <person name="Tangrot J."/>
            <person name="Rosling A."/>
        </authorList>
    </citation>
    <scope>NUCLEOTIDE SEQUENCE</scope>
    <source>
        <strain evidence="1">CL356</strain>
    </source>
</reference>
<dbReference type="Proteomes" id="UP000789525">
    <property type="component" value="Unassembled WGS sequence"/>
</dbReference>
<evidence type="ECO:0000313" key="2">
    <source>
        <dbReference type="Proteomes" id="UP000789525"/>
    </source>
</evidence>
<name>A0ACA9PQX3_9GLOM</name>
<evidence type="ECO:0000313" key="1">
    <source>
        <dbReference type="EMBL" id="CAG8718356.1"/>
    </source>
</evidence>